<gene>
    <name evidence="7" type="ORF">PRZ48_012728</name>
</gene>
<dbReference type="Pfam" id="PF01965">
    <property type="entry name" value="DJ-1_PfpI"/>
    <property type="match status" value="1"/>
</dbReference>
<evidence type="ECO:0000256" key="5">
    <source>
        <dbReference type="ARBA" id="ARBA00048082"/>
    </source>
</evidence>
<keyword evidence="8" id="KW-1185">Reference proteome</keyword>
<proteinExistence type="inferred from homology"/>
<dbReference type="InterPro" id="IPR050325">
    <property type="entry name" value="Prot/Nucl_acid_deglycase"/>
</dbReference>
<comment type="catalytic activity">
    <reaction evidence="5">
        <text>methylglyoxal + H2O = (R)-lactate + H(+)</text>
        <dbReference type="Rhea" id="RHEA:27754"/>
        <dbReference type="ChEBI" id="CHEBI:15377"/>
        <dbReference type="ChEBI" id="CHEBI:15378"/>
        <dbReference type="ChEBI" id="CHEBI:16004"/>
        <dbReference type="ChEBI" id="CHEBI:17158"/>
        <dbReference type="EC" id="4.2.1.130"/>
    </reaction>
</comment>
<accession>A0ABR0E5N6</accession>
<evidence type="ECO:0000256" key="2">
    <source>
        <dbReference type="ARBA" id="ARBA00023016"/>
    </source>
</evidence>
<dbReference type="EC" id="4.2.1.130" evidence="1"/>
<dbReference type="InterPro" id="IPR029062">
    <property type="entry name" value="Class_I_gatase-like"/>
</dbReference>
<sequence>MSSLIDKAKSALSGNKKPKVLFVLTSHDKMGNTGNPTGWYLPEFAHPYYKLEKEASITIASPKGGEAPLDPSSVEMFKEDAEAVKFLKEKESLWKNTEKLSKFLDSADEFDAVFYVGGHGPMFDLATDPESQQIIRAFYEKGKVVSAVCHGPAALANVKLSDGSYLVNGQEVTGFTNTEEDQVGLSSAMPFMLETKLQENGGKFVKADPWAPKVVSSGRGNKLITGQNPASAGPIGEAILKAI</sequence>
<dbReference type="InterPro" id="IPR002818">
    <property type="entry name" value="DJ-1/PfpI"/>
</dbReference>
<dbReference type="SUPFAM" id="SSF52317">
    <property type="entry name" value="Class I glutamine amidotransferase-like"/>
    <property type="match status" value="1"/>
</dbReference>
<name>A0ABR0E5N6_ZASCE</name>
<protein>
    <recommendedName>
        <fullName evidence="1">D-lactate dehydratase</fullName>
        <ecNumber evidence="1">4.2.1.130</ecNumber>
    </recommendedName>
</protein>
<reference evidence="7 8" key="1">
    <citation type="journal article" date="2023" name="G3 (Bethesda)">
        <title>A chromosome-level genome assembly of Zasmidium syzygii isolated from banana leaves.</title>
        <authorList>
            <person name="van Westerhoven A.C."/>
            <person name="Mehrabi R."/>
            <person name="Talebi R."/>
            <person name="Steentjes M.B.F."/>
            <person name="Corcolon B."/>
            <person name="Chong P.A."/>
            <person name="Kema G.H.J."/>
            <person name="Seidl M.F."/>
        </authorList>
    </citation>
    <scope>NUCLEOTIDE SEQUENCE [LARGE SCALE GENOMIC DNA]</scope>
    <source>
        <strain evidence="7 8">P124</strain>
    </source>
</reference>
<dbReference type="PANTHER" id="PTHR48094">
    <property type="entry name" value="PROTEIN/NUCLEIC ACID DEGLYCASE DJ-1-RELATED"/>
    <property type="match status" value="1"/>
</dbReference>
<dbReference type="CDD" id="cd03141">
    <property type="entry name" value="GATase1_Hsp31_like"/>
    <property type="match status" value="1"/>
</dbReference>
<organism evidence="7 8">
    <name type="scientific">Zasmidium cellare</name>
    <name type="common">Wine cellar mold</name>
    <name type="synonym">Racodium cellare</name>
    <dbReference type="NCBI Taxonomy" id="395010"/>
    <lineage>
        <taxon>Eukaryota</taxon>
        <taxon>Fungi</taxon>
        <taxon>Dikarya</taxon>
        <taxon>Ascomycota</taxon>
        <taxon>Pezizomycotina</taxon>
        <taxon>Dothideomycetes</taxon>
        <taxon>Dothideomycetidae</taxon>
        <taxon>Mycosphaerellales</taxon>
        <taxon>Mycosphaerellaceae</taxon>
        <taxon>Zasmidium</taxon>
    </lineage>
</organism>
<evidence type="ECO:0000313" key="8">
    <source>
        <dbReference type="Proteomes" id="UP001305779"/>
    </source>
</evidence>
<evidence type="ECO:0000256" key="4">
    <source>
        <dbReference type="ARBA" id="ARBA00038493"/>
    </source>
</evidence>
<dbReference type="EMBL" id="JAXOVC010000010">
    <property type="protein sequence ID" value="KAK4496745.1"/>
    <property type="molecule type" value="Genomic_DNA"/>
</dbReference>
<keyword evidence="2" id="KW-0346">Stress response</keyword>
<comment type="caution">
    <text evidence="7">The sequence shown here is derived from an EMBL/GenBank/DDBJ whole genome shotgun (WGS) entry which is preliminary data.</text>
</comment>
<keyword evidence="3" id="KW-0456">Lyase</keyword>
<comment type="similarity">
    <text evidence="4">Belongs to the peptidase C56 family. HSP31-like subfamily.</text>
</comment>
<dbReference type="Proteomes" id="UP001305779">
    <property type="component" value="Unassembled WGS sequence"/>
</dbReference>
<evidence type="ECO:0000256" key="1">
    <source>
        <dbReference type="ARBA" id="ARBA00013134"/>
    </source>
</evidence>
<evidence type="ECO:0000259" key="6">
    <source>
        <dbReference type="Pfam" id="PF01965"/>
    </source>
</evidence>
<dbReference type="Gene3D" id="3.40.50.880">
    <property type="match status" value="1"/>
</dbReference>
<evidence type="ECO:0000313" key="7">
    <source>
        <dbReference type="EMBL" id="KAK4496745.1"/>
    </source>
</evidence>
<dbReference type="PANTHER" id="PTHR48094:SF11">
    <property type="entry name" value="GLUTATHIONE-INDEPENDENT GLYOXALASE HSP31-RELATED"/>
    <property type="match status" value="1"/>
</dbReference>
<evidence type="ECO:0000256" key="3">
    <source>
        <dbReference type="ARBA" id="ARBA00023239"/>
    </source>
</evidence>
<feature type="domain" description="DJ-1/PfpI" evidence="6">
    <location>
        <begin position="106"/>
        <end position="240"/>
    </location>
</feature>